<comment type="caution">
    <text evidence="1">The sequence shown here is derived from an EMBL/GenBank/DDBJ whole genome shotgun (WGS) entry which is preliminary data.</text>
</comment>
<dbReference type="Proteomes" id="UP000253318">
    <property type="component" value="Unassembled WGS sequence"/>
</dbReference>
<dbReference type="Pfam" id="PF11248">
    <property type="entry name" value="DUF3046"/>
    <property type="match status" value="1"/>
</dbReference>
<accession>A0A368T680</accession>
<dbReference type="RefSeq" id="WP_114398581.1">
    <property type="nucleotide sequence ID" value="NZ_QEIM01000079.1"/>
</dbReference>
<dbReference type="OrthoDB" id="3215033at2"/>
<sequence length="64" mass="7421">MRLSHFWQRMNEQFGEVYAESLARDYVIEELGSRTVRQALDDGMAAKEVWQAVCEAFRLPASAR</sequence>
<gene>
    <name evidence="1" type="ORF">DEF24_10540</name>
</gene>
<protein>
    <submittedName>
        <fullName evidence="1">DUF3046 domain-containing protein</fullName>
    </submittedName>
</protein>
<dbReference type="InterPro" id="IPR021408">
    <property type="entry name" value="DUF3046"/>
</dbReference>
<reference evidence="1 2" key="1">
    <citation type="submission" date="2018-04" db="EMBL/GenBank/DDBJ databases">
        <title>Novel actinobacteria from marine sediment.</title>
        <authorList>
            <person name="Ng Z.Y."/>
            <person name="Tan G.Y.A."/>
        </authorList>
    </citation>
    <scope>NUCLEOTIDE SEQUENCE [LARGE SCALE GENOMIC DNA]</scope>
    <source>
        <strain evidence="1 2">TPS81</strain>
    </source>
</reference>
<evidence type="ECO:0000313" key="1">
    <source>
        <dbReference type="EMBL" id="RCV59223.1"/>
    </source>
</evidence>
<dbReference type="EMBL" id="QEIN01000066">
    <property type="protein sequence ID" value="RCV59223.1"/>
    <property type="molecule type" value="Genomic_DNA"/>
</dbReference>
<proteinExistence type="predicted"/>
<keyword evidence="2" id="KW-1185">Reference proteome</keyword>
<name>A0A368T680_9ACTN</name>
<organism evidence="1 2">
    <name type="scientific">Marinitenerispora sediminis</name>
    <dbReference type="NCBI Taxonomy" id="1931232"/>
    <lineage>
        <taxon>Bacteria</taxon>
        <taxon>Bacillati</taxon>
        <taxon>Actinomycetota</taxon>
        <taxon>Actinomycetes</taxon>
        <taxon>Streptosporangiales</taxon>
        <taxon>Nocardiopsidaceae</taxon>
        <taxon>Marinitenerispora</taxon>
    </lineage>
</organism>
<evidence type="ECO:0000313" key="2">
    <source>
        <dbReference type="Proteomes" id="UP000253318"/>
    </source>
</evidence>
<dbReference type="AlphaFoldDB" id="A0A368T680"/>